<dbReference type="SUPFAM" id="SSF52799">
    <property type="entry name" value="(Phosphotyrosine protein) phosphatases II"/>
    <property type="match status" value="1"/>
</dbReference>
<accession>A0A916XV16</accession>
<dbReference type="PROSITE" id="PS00383">
    <property type="entry name" value="TYR_PHOSPHATASE_1"/>
    <property type="match status" value="1"/>
</dbReference>
<reference evidence="2" key="2">
    <citation type="submission" date="2020-09" db="EMBL/GenBank/DDBJ databases">
        <authorList>
            <person name="Sun Q."/>
            <person name="Zhou Y."/>
        </authorList>
    </citation>
    <scope>NUCLEOTIDE SEQUENCE</scope>
    <source>
        <strain evidence="2">CGMCC 1.15493</strain>
    </source>
</reference>
<evidence type="ECO:0000313" key="3">
    <source>
        <dbReference type="Proteomes" id="UP000613160"/>
    </source>
</evidence>
<proteinExistence type="predicted"/>
<feature type="domain" description="Tyrosine specific protein phosphatases" evidence="1">
    <location>
        <begin position="87"/>
        <end position="148"/>
    </location>
</feature>
<organism evidence="2 3">
    <name type="scientific">Aureimonas glaciei</name>
    <dbReference type="NCBI Taxonomy" id="1776957"/>
    <lineage>
        <taxon>Bacteria</taxon>
        <taxon>Pseudomonadati</taxon>
        <taxon>Pseudomonadota</taxon>
        <taxon>Alphaproteobacteria</taxon>
        <taxon>Hyphomicrobiales</taxon>
        <taxon>Aurantimonadaceae</taxon>
        <taxon>Aureimonas</taxon>
    </lineage>
</organism>
<dbReference type="InterPro" id="IPR000387">
    <property type="entry name" value="Tyr_Pase_dom"/>
</dbReference>
<dbReference type="AlphaFoldDB" id="A0A916XV16"/>
<dbReference type="InterPro" id="IPR016130">
    <property type="entry name" value="Tyr_Pase_AS"/>
</dbReference>
<dbReference type="Proteomes" id="UP000613160">
    <property type="component" value="Unassembled WGS sequence"/>
</dbReference>
<sequence>MHSPDLHARRLSRAEIGPPEPPMTYLVVSSLADLPATVAEHGALDVVTLINIDTPVERPVTITAERHLFLGMNDIVAPIDGMTAPAEDHLDQLLAFGHRWDRATPLAVHCWAGISRSTAAAYILALAINPDLDEEALAKELRRRAPSATPNARLVALADAKLARDGRMTRAIAAIGRGADAYSGTPFILPLTL</sequence>
<gene>
    <name evidence="2" type="ORF">GCM10011335_15480</name>
</gene>
<evidence type="ECO:0000313" key="2">
    <source>
        <dbReference type="EMBL" id="GGD13585.1"/>
    </source>
</evidence>
<dbReference type="InterPro" id="IPR029021">
    <property type="entry name" value="Prot-tyrosine_phosphatase-like"/>
</dbReference>
<comment type="caution">
    <text evidence="2">The sequence shown here is derived from an EMBL/GenBank/DDBJ whole genome shotgun (WGS) entry which is preliminary data.</text>
</comment>
<name>A0A916XV16_9HYPH</name>
<evidence type="ECO:0000259" key="1">
    <source>
        <dbReference type="PROSITE" id="PS50056"/>
    </source>
</evidence>
<dbReference type="EMBL" id="BMJJ01000003">
    <property type="protein sequence ID" value="GGD13585.1"/>
    <property type="molecule type" value="Genomic_DNA"/>
</dbReference>
<reference evidence="2" key="1">
    <citation type="journal article" date="2014" name="Int. J. Syst. Evol. Microbiol.">
        <title>Complete genome sequence of Corynebacterium casei LMG S-19264T (=DSM 44701T), isolated from a smear-ripened cheese.</title>
        <authorList>
            <consortium name="US DOE Joint Genome Institute (JGI-PGF)"/>
            <person name="Walter F."/>
            <person name="Albersmeier A."/>
            <person name="Kalinowski J."/>
            <person name="Ruckert C."/>
        </authorList>
    </citation>
    <scope>NUCLEOTIDE SEQUENCE</scope>
    <source>
        <strain evidence="2">CGMCC 1.15493</strain>
    </source>
</reference>
<dbReference type="PROSITE" id="PS50056">
    <property type="entry name" value="TYR_PHOSPHATASE_2"/>
    <property type="match status" value="1"/>
</dbReference>
<protein>
    <submittedName>
        <fullName evidence="2">Protein-tyrosine-phosphatase</fullName>
    </submittedName>
</protein>
<keyword evidence="3" id="KW-1185">Reference proteome</keyword>
<dbReference type="Gene3D" id="3.90.190.10">
    <property type="entry name" value="Protein tyrosine phosphatase superfamily"/>
    <property type="match status" value="1"/>
</dbReference>